<gene>
    <name evidence="1" type="ORF">E4U43_005887</name>
</gene>
<organism evidence="1 2">
    <name type="scientific">Claviceps pusilla</name>
    <dbReference type="NCBI Taxonomy" id="123648"/>
    <lineage>
        <taxon>Eukaryota</taxon>
        <taxon>Fungi</taxon>
        <taxon>Dikarya</taxon>
        <taxon>Ascomycota</taxon>
        <taxon>Pezizomycotina</taxon>
        <taxon>Sordariomycetes</taxon>
        <taxon>Hypocreomycetidae</taxon>
        <taxon>Hypocreales</taxon>
        <taxon>Clavicipitaceae</taxon>
        <taxon>Claviceps</taxon>
    </lineage>
</organism>
<protein>
    <submittedName>
        <fullName evidence="1">Uncharacterized protein</fullName>
    </submittedName>
</protein>
<proteinExistence type="predicted"/>
<keyword evidence="2" id="KW-1185">Reference proteome</keyword>
<accession>A0A9P7SZW7</accession>
<dbReference type="EMBL" id="SRPW01000393">
    <property type="protein sequence ID" value="KAG6015008.1"/>
    <property type="molecule type" value="Genomic_DNA"/>
</dbReference>
<dbReference type="AlphaFoldDB" id="A0A9P7SZW7"/>
<name>A0A9P7SZW7_9HYPO</name>
<reference evidence="1" key="1">
    <citation type="journal article" date="2020" name="bioRxiv">
        <title>Whole genome comparisons of ergot fungi reveals the divergence and evolution of species within the genus Claviceps are the result of varying mechanisms driving genome evolution and host range expansion.</title>
        <authorList>
            <person name="Wyka S.A."/>
            <person name="Mondo S.J."/>
            <person name="Liu M."/>
            <person name="Dettman J."/>
            <person name="Nalam V."/>
            <person name="Broders K.D."/>
        </authorList>
    </citation>
    <scope>NUCLEOTIDE SEQUENCE</scope>
    <source>
        <strain evidence="1">CCC 602</strain>
    </source>
</reference>
<evidence type="ECO:0000313" key="1">
    <source>
        <dbReference type="EMBL" id="KAG6015008.1"/>
    </source>
</evidence>
<sequence>MTFKMVTCERCGQLVENSCHNRNLAYKKSMSRSEPILCQYVIASYPTDADPSTLVRLTWSKMTNKGYGKINVCDHAKDIISVSDKER</sequence>
<dbReference type="Proteomes" id="UP000748025">
    <property type="component" value="Unassembled WGS sequence"/>
</dbReference>
<evidence type="ECO:0000313" key="2">
    <source>
        <dbReference type="Proteomes" id="UP000748025"/>
    </source>
</evidence>
<comment type="caution">
    <text evidence="1">The sequence shown here is derived from an EMBL/GenBank/DDBJ whole genome shotgun (WGS) entry which is preliminary data.</text>
</comment>